<dbReference type="CDD" id="cd06223">
    <property type="entry name" value="PRTases_typeI"/>
    <property type="match status" value="1"/>
</dbReference>
<dbReference type="PANTHER" id="PTHR47505:SF1">
    <property type="entry name" value="DNA UTILIZATION PROTEIN YHGH"/>
    <property type="match status" value="1"/>
</dbReference>
<evidence type="ECO:0000313" key="3">
    <source>
        <dbReference type="Proteomes" id="UP000294749"/>
    </source>
</evidence>
<accession>A0A4R7JV37</accession>
<dbReference type="PANTHER" id="PTHR47505">
    <property type="entry name" value="DNA UTILIZATION PROTEIN YHGH"/>
    <property type="match status" value="1"/>
</dbReference>
<gene>
    <name evidence="2" type="ORF">CLV90_3176</name>
</gene>
<dbReference type="SUPFAM" id="SSF53271">
    <property type="entry name" value="PRTase-like"/>
    <property type="match status" value="1"/>
</dbReference>
<dbReference type="Gene3D" id="3.40.50.2020">
    <property type="match status" value="1"/>
</dbReference>
<sequence>MKNIISNILKDVTNILLPISCFGCNARLYRGEALLCTSCRHQLPLTEYTFNDENAVDRIFYGRINIKKANSFLFFTEIGIVKNLIHFLKYKNQEGIGHFLGDWHGQVLKKQGHLPQIDFVIPVPLHRKKLKKRGYNQVALFAKQIAFHINAQYIDDILVKTANTKTQTKRNRLSRWYDNRSLYEIKNGKTLANKTILLVDDVITTGATMEICANTFKDIEGVEIYISSMAVVP</sequence>
<evidence type="ECO:0000313" key="2">
    <source>
        <dbReference type="EMBL" id="TDT41945.1"/>
    </source>
</evidence>
<dbReference type="RefSeq" id="WP_133688431.1">
    <property type="nucleotide sequence ID" value="NZ_SOAY01000013.1"/>
</dbReference>
<dbReference type="AlphaFoldDB" id="A0A4R7JV37"/>
<dbReference type="InterPro" id="IPR051910">
    <property type="entry name" value="ComF/GntX_DNA_util-trans"/>
</dbReference>
<keyword evidence="3" id="KW-1185">Reference proteome</keyword>
<reference evidence="2 3" key="1">
    <citation type="submission" date="2019-03" db="EMBL/GenBank/DDBJ databases">
        <title>Genomic Encyclopedia of Archaeal and Bacterial Type Strains, Phase II (KMG-II): from individual species to whole genera.</title>
        <authorList>
            <person name="Goeker M."/>
        </authorList>
    </citation>
    <scope>NUCLEOTIDE SEQUENCE [LARGE SCALE GENOMIC DNA]</scope>
    <source>
        <strain evidence="2 3">DSM 25233</strain>
    </source>
</reference>
<comment type="caution">
    <text evidence="2">The sequence shown here is derived from an EMBL/GenBank/DDBJ whole genome shotgun (WGS) entry which is preliminary data.</text>
</comment>
<comment type="similarity">
    <text evidence="1">Belongs to the ComF/GntX family.</text>
</comment>
<dbReference type="InterPro" id="IPR029057">
    <property type="entry name" value="PRTase-like"/>
</dbReference>
<dbReference type="EMBL" id="SOAY01000013">
    <property type="protein sequence ID" value="TDT41945.1"/>
    <property type="molecule type" value="Genomic_DNA"/>
</dbReference>
<dbReference type="Proteomes" id="UP000294749">
    <property type="component" value="Unassembled WGS sequence"/>
</dbReference>
<dbReference type="InterPro" id="IPR000836">
    <property type="entry name" value="PRTase_dom"/>
</dbReference>
<protein>
    <submittedName>
        <fullName evidence="2">ComF family protein</fullName>
    </submittedName>
</protein>
<proteinExistence type="inferred from homology"/>
<dbReference type="OrthoDB" id="9779910at2"/>
<organism evidence="2 3">
    <name type="scientific">Maribacter spongiicola</name>
    <dbReference type="NCBI Taxonomy" id="1206753"/>
    <lineage>
        <taxon>Bacteria</taxon>
        <taxon>Pseudomonadati</taxon>
        <taxon>Bacteroidota</taxon>
        <taxon>Flavobacteriia</taxon>
        <taxon>Flavobacteriales</taxon>
        <taxon>Flavobacteriaceae</taxon>
        <taxon>Maribacter</taxon>
    </lineage>
</organism>
<name>A0A4R7JV37_9FLAO</name>
<evidence type="ECO:0000256" key="1">
    <source>
        <dbReference type="ARBA" id="ARBA00008007"/>
    </source>
</evidence>